<reference evidence="1" key="1">
    <citation type="submission" date="2020-05" db="EMBL/GenBank/DDBJ databases">
        <authorList>
            <person name="Chiriac C."/>
            <person name="Salcher M."/>
            <person name="Ghai R."/>
            <person name="Kavagutti S V."/>
        </authorList>
    </citation>
    <scope>NUCLEOTIDE SEQUENCE</scope>
</reference>
<evidence type="ECO:0000313" key="1">
    <source>
        <dbReference type="EMBL" id="CAB4700038.1"/>
    </source>
</evidence>
<dbReference type="AlphaFoldDB" id="A0A6J6PTY3"/>
<dbReference type="EMBL" id="CAEZXM010000230">
    <property type="protein sequence ID" value="CAB4700038.1"/>
    <property type="molecule type" value="Genomic_DNA"/>
</dbReference>
<organism evidence="1">
    <name type="scientific">freshwater metagenome</name>
    <dbReference type="NCBI Taxonomy" id="449393"/>
    <lineage>
        <taxon>unclassified sequences</taxon>
        <taxon>metagenomes</taxon>
        <taxon>ecological metagenomes</taxon>
    </lineage>
</organism>
<name>A0A6J6PTY3_9ZZZZ</name>
<gene>
    <name evidence="1" type="ORF">UFOPK2366_01223</name>
</gene>
<proteinExistence type="predicted"/>
<protein>
    <submittedName>
        <fullName evidence="1">Unannotated protein</fullName>
    </submittedName>
</protein>
<sequence length="42" mass="4355">MIGRLEPTGAEWAADTGQIGAGLASANHVNHGAQKRVDTHIC</sequence>
<accession>A0A6J6PTY3</accession>